<evidence type="ECO:0000313" key="2">
    <source>
        <dbReference type="EMBL" id="OJJ83973.1"/>
    </source>
</evidence>
<dbReference type="OrthoDB" id="10334488at2759"/>
<dbReference type="AlphaFoldDB" id="A0A1L9VJA8"/>
<sequence length="106" mass="10950">MPGNSGNRTPSSPSLAPFPPLPYPKLTHPSPNQTEGSNPLNNISDQFNKATGNAKDTLNNATGGLGDKTNNATSGGQNVSNKFGNATGNLRQQARDFIGNITGGNK</sequence>
<feature type="region of interest" description="Disordered" evidence="1">
    <location>
        <begin position="1"/>
        <end position="106"/>
    </location>
</feature>
<protein>
    <submittedName>
        <fullName evidence="2">Uncharacterized protein</fullName>
    </submittedName>
</protein>
<evidence type="ECO:0000256" key="1">
    <source>
        <dbReference type="SAM" id="MobiDB-lite"/>
    </source>
</evidence>
<organism evidence="2 3">
    <name type="scientific">Aspergillus glaucus CBS 516.65</name>
    <dbReference type="NCBI Taxonomy" id="1160497"/>
    <lineage>
        <taxon>Eukaryota</taxon>
        <taxon>Fungi</taxon>
        <taxon>Dikarya</taxon>
        <taxon>Ascomycota</taxon>
        <taxon>Pezizomycotina</taxon>
        <taxon>Eurotiomycetes</taxon>
        <taxon>Eurotiomycetidae</taxon>
        <taxon>Eurotiales</taxon>
        <taxon>Aspergillaceae</taxon>
        <taxon>Aspergillus</taxon>
        <taxon>Aspergillus subgen. Aspergillus</taxon>
    </lineage>
</organism>
<dbReference type="GeneID" id="34462991"/>
<feature type="compositionally biased region" description="Polar residues" evidence="1">
    <location>
        <begin position="32"/>
        <end position="92"/>
    </location>
</feature>
<gene>
    <name evidence="2" type="ORF">ASPGLDRAFT_47684</name>
</gene>
<keyword evidence="3" id="KW-1185">Reference proteome</keyword>
<dbReference type="Proteomes" id="UP000184300">
    <property type="component" value="Unassembled WGS sequence"/>
</dbReference>
<name>A0A1L9VJA8_ASPGL</name>
<dbReference type="EMBL" id="KV878898">
    <property type="protein sequence ID" value="OJJ83973.1"/>
    <property type="molecule type" value="Genomic_DNA"/>
</dbReference>
<dbReference type="RefSeq" id="XP_022400671.1">
    <property type="nucleotide sequence ID" value="XM_022546730.1"/>
</dbReference>
<dbReference type="VEuPathDB" id="FungiDB:ASPGLDRAFT_47684"/>
<accession>A0A1L9VJA8</accession>
<evidence type="ECO:0000313" key="3">
    <source>
        <dbReference type="Proteomes" id="UP000184300"/>
    </source>
</evidence>
<proteinExistence type="predicted"/>
<reference evidence="3" key="1">
    <citation type="journal article" date="2017" name="Genome Biol.">
        <title>Comparative genomics reveals high biological diversity and specific adaptations in the industrially and medically important fungal genus Aspergillus.</title>
        <authorList>
            <person name="de Vries R.P."/>
            <person name="Riley R."/>
            <person name="Wiebenga A."/>
            <person name="Aguilar-Osorio G."/>
            <person name="Amillis S."/>
            <person name="Uchima C.A."/>
            <person name="Anderluh G."/>
            <person name="Asadollahi M."/>
            <person name="Askin M."/>
            <person name="Barry K."/>
            <person name="Battaglia E."/>
            <person name="Bayram O."/>
            <person name="Benocci T."/>
            <person name="Braus-Stromeyer S.A."/>
            <person name="Caldana C."/>
            <person name="Canovas D."/>
            <person name="Cerqueira G.C."/>
            <person name="Chen F."/>
            <person name="Chen W."/>
            <person name="Choi C."/>
            <person name="Clum A."/>
            <person name="Dos Santos R.A."/>
            <person name="Damasio A.R."/>
            <person name="Diallinas G."/>
            <person name="Emri T."/>
            <person name="Fekete E."/>
            <person name="Flipphi M."/>
            <person name="Freyberg S."/>
            <person name="Gallo A."/>
            <person name="Gournas C."/>
            <person name="Habgood R."/>
            <person name="Hainaut M."/>
            <person name="Harispe M.L."/>
            <person name="Henrissat B."/>
            <person name="Hilden K.S."/>
            <person name="Hope R."/>
            <person name="Hossain A."/>
            <person name="Karabika E."/>
            <person name="Karaffa L."/>
            <person name="Karanyi Z."/>
            <person name="Krasevec N."/>
            <person name="Kuo A."/>
            <person name="Kusch H."/>
            <person name="LaButti K."/>
            <person name="Lagendijk E.L."/>
            <person name="Lapidus A."/>
            <person name="Levasseur A."/>
            <person name="Lindquist E."/>
            <person name="Lipzen A."/>
            <person name="Logrieco A.F."/>
            <person name="MacCabe A."/>
            <person name="Maekelae M.R."/>
            <person name="Malavazi I."/>
            <person name="Melin P."/>
            <person name="Meyer V."/>
            <person name="Mielnichuk N."/>
            <person name="Miskei M."/>
            <person name="Molnar A.P."/>
            <person name="Mule G."/>
            <person name="Ngan C.Y."/>
            <person name="Orejas M."/>
            <person name="Orosz E."/>
            <person name="Ouedraogo J.P."/>
            <person name="Overkamp K.M."/>
            <person name="Park H.-S."/>
            <person name="Perrone G."/>
            <person name="Piumi F."/>
            <person name="Punt P.J."/>
            <person name="Ram A.F."/>
            <person name="Ramon A."/>
            <person name="Rauscher S."/>
            <person name="Record E."/>
            <person name="Riano-Pachon D.M."/>
            <person name="Robert V."/>
            <person name="Roehrig J."/>
            <person name="Ruller R."/>
            <person name="Salamov A."/>
            <person name="Salih N.S."/>
            <person name="Samson R.A."/>
            <person name="Sandor E."/>
            <person name="Sanguinetti M."/>
            <person name="Schuetze T."/>
            <person name="Sepcic K."/>
            <person name="Shelest E."/>
            <person name="Sherlock G."/>
            <person name="Sophianopoulou V."/>
            <person name="Squina F.M."/>
            <person name="Sun H."/>
            <person name="Susca A."/>
            <person name="Todd R.B."/>
            <person name="Tsang A."/>
            <person name="Unkles S.E."/>
            <person name="van de Wiele N."/>
            <person name="van Rossen-Uffink D."/>
            <person name="Oliveira J.V."/>
            <person name="Vesth T.C."/>
            <person name="Visser J."/>
            <person name="Yu J.-H."/>
            <person name="Zhou M."/>
            <person name="Andersen M.R."/>
            <person name="Archer D.B."/>
            <person name="Baker S.E."/>
            <person name="Benoit I."/>
            <person name="Brakhage A.A."/>
            <person name="Braus G.H."/>
            <person name="Fischer R."/>
            <person name="Frisvad J.C."/>
            <person name="Goldman G.H."/>
            <person name="Houbraken J."/>
            <person name="Oakley B."/>
            <person name="Pocsi I."/>
            <person name="Scazzocchio C."/>
            <person name="Seiboth B."/>
            <person name="vanKuyk P.A."/>
            <person name="Wortman J."/>
            <person name="Dyer P.S."/>
            <person name="Grigoriev I.V."/>
        </authorList>
    </citation>
    <scope>NUCLEOTIDE SEQUENCE [LARGE SCALE GENOMIC DNA]</scope>
    <source>
        <strain evidence="3">CBS 516.65</strain>
    </source>
</reference>